<protein>
    <submittedName>
        <fullName evidence="2">Uncharacterized protein</fullName>
    </submittedName>
</protein>
<dbReference type="EMBL" id="CP024785">
    <property type="protein sequence ID" value="AUB36624.1"/>
    <property type="molecule type" value="Genomic_DNA"/>
</dbReference>
<sequence length="179" mass="19996">MADRWLKTNCLAASAAAFWLAALSPVPPIAKGISYSLALVASVQIVQESKRLMIQSARRTVLSVMNQELEDIEIALHTQQQEEALHEIYGTSPTYSPEVDQELKTSLEHLYKEPSADRADELQTSTSERKALYLAVKSLIEVKGKTYVLEKVLQLGGGQWEKGEQVLQQILEEGQRNGW</sequence>
<evidence type="ECO:0000313" key="2">
    <source>
        <dbReference type="EMBL" id="AUB36624.1"/>
    </source>
</evidence>
<evidence type="ECO:0000313" key="3">
    <source>
        <dbReference type="Proteomes" id="UP000232003"/>
    </source>
</evidence>
<dbReference type="Proteomes" id="UP000232003">
    <property type="component" value="Chromosome"/>
</dbReference>
<dbReference type="RefSeq" id="WP_100898514.1">
    <property type="nucleotide sequence ID" value="NZ_CAWNNC010000001.1"/>
</dbReference>
<feature type="signal peptide" evidence="1">
    <location>
        <begin position="1"/>
        <end position="21"/>
    </location>
</feature>
<name>A0A2K8SMC6_9NOSO</name>
<feature type="chain" id="PRO_5014648875" evidence="1">
    <location>
        <begin position="22"/>
        <end position="179"/>
    </location>
</feature>
<dbReference type="KEGG" id="nfl:COO91_02545"/>
<organism evidence="2 3">
    <name type="scientific">Nostoc flagelliforme CCNUN1</name>
    <dbReference type="NCBI Taxonomy" id="2038116"/>
    <lineage>
        <taxon>Bacteria</taxon>
        <taxon>Bacillati</taxon>
        <taxon>Cyanobacteriota</taxon>
        <taxon>Cyanophyceae</taxon>
        <taxon>Nostocales</taxon>
        <taxon>Nostocaceae</taxon>
        <taxon>Nostoc</taxon>
    </lineage>
</organism>
<keyword evidence="3" id="KW-1185">Reference proteome</keyword>
<dbReference type="AlphaFoldDB" id="A0A2K8SMC6"/>
<proteinExistence type="predicted"/>
<gene>
    <name evidence="2" type="ORF">COO91_02545</name>
</gene>
<reference evidence="2 3" key="1">
    <citation type="submission" date="2017-11" db="EMBL/GenBank/DDBJ databases">
        <title>Complete genome of a free-living desiccation-tolerant cyanobacterium and its photosynthetic adaptation to extreme terrestrial habitat.</title>
        <authorList>
            <person name="Shang J."/>
        </authorList>
    </citation>
    <scope>NUCLEOTIDE SEQUENCE [LARGE SCALE GENOMIC DNA]</scope>
    <source>
        <strain evidence="2 3">CCNUN1</strain>
    </source>
</reference>
<accession>A0A2K8SMC6</accession>
<keyword evidence="1" id="KW-0732">Signal</keyword>
<dbReference type="OrthoDB" id="486024at2"/>
<evidence type="ECO:0000256" key="1">
    <source>
        <dbReference type="SAM" id="SignalP"/>
    </source>
</evidence>